<sequence>MTTLIEILSPSASTPAIIVPSKTCPTTLSHQQLYQQVLAFRERLAAVGIGRNNAVAIVLPNSLEFSVAFLAIAGQRAVCAPLNPAYKADEFQFYLEDLSANLVLVPRGAIAENGEIIKAARKCHSALAEVYWNANEVVLEVELPRPANGSISTEVQHPEPGDVALILHTSGTTGKPKAVPLTHKNLCRTMENIQSTYELTPSDRTLLVMPLFHVHGLLAAFLTPLMSGGSCIIPAKFSATDFWADFVQHEATWYTAVPTIHQILLKNPLPYPMPRIRFIRSCSSPLSPTAHQQLENLFGAPVLEAYAMTEAAHQMTSNPLPPAARKPGSVGIPQGLALEIMDDEGNVLPRGKTGEVCVQGPNVTSGYLGDPRIVASPFTKSGFLRTGDQGFLDADGYLFLTGRIKELINKGGEKISPIEIDHLLSQHPSIAEAVSFAIDDELYGQNVAAAVLLKEGATASKEDIAAWFGTRAAKFKIPKIFFVTTMPKTATGKIQRGQIAKVVLAREKAEQTQLN</sequence>
<dbReference type="Pfam" id="PF00501">
    <property type="entry name" value="AMP-binding"/>
    <property type="match status" value="1"/>
</dbReference>
<evidence type="ECO:0000256" key="4">
    <source>
        <dbReference type="ARBA" id="ARBA00022840"/>
    </source>
</evidence>
<dbReference type="EMBL" id="PDLM01000013">
    <property type="protein sequence ID" value="RDW63795.1"/>
    <property type="molecule type" value="Genomic_DNA"/>
</dbReference>
<dbReference type="OrthoDB" id="3633556at2759"/>
<gene>
    <name evidence="7" type="ORF">BP6252_11340</name>
</gene>
<comment type="similarity">
    <text evidence="1">Belongs to the ATP-dependent AMP-binding enzyme family.</text>
</comment>
<accession>A0A3D8QPQ9</accession>
<feature type="domain" description="AMP-dependent synthetase/ligase" evidence="5">
    <location>
        <begin position="25"/>
        <end position="368"/>
    </location>
</feature>
<organism evidence="7 8">
    <name type="scientific">Coleophoma cylindrospora</name>
    <dbReference type="NCBI Taxonomy" id="1849047"/>
    <lineage>
        <taxon>Eukaryota</taxon>
        <taxon>Fungi</taxon>
        <taxon>Dikarya</taxon>
        <taxon>Ascomycota</taxon>
        <taxon>Pezizomycotina</taxon>
        <taxon>Leotiomycetes</taxon>
        <taxon>Helotiales</taxon>
        <taxon>Dermateaceae</taxon>
        <taxon>Coleophoma</taxon>
    </lineage>
</organism>
<dbReference type="STRING" id="1849047.A0A3D8QPQ9"/>
<comment type="caution">
    <text evidence="7">The sequence shown here is derived from an EMBL/GenBank/DDBJ whole genome shotgun (WGS) entry which is preliminary data.</text>
</comment>
<evidence type="ECO:0000256" key="3">
    <source>
        <dbReference type="ARBA" id="ARBA00022741"/>
    </source>
</evidence>
<evidence type="ECO:0000259" key="5">
    <source>
        <dbReference type="Pfam" id="PF00501"/>
    </source>
</evidence>
<dbReference type="InterPro" id="IPR045851">
    <property type="entry name" value="AMP-bd_C_sf"/>
</dbReference>
<proteinExistence type="inferred from homology"/>
<keyword evidence="4" id="KW-0067">ATP-binding</keyword>
<dbReference type="Gene3D" id="3.40.50.12780">
    <property type="entry name" value="N-terminal domain of ligase-like"/>
    <property type="match status" value="1"/>
</dbReference>
<dbReference type="GO" id="GO:0006631">
    <property type="term" value="P:fatty acid metabolic process"/>
    <property type="evidence" value="ECO:0007669"/>
    <property type="project" value="TreeGrafter"/>
</dbReference>
<dbReference type="SUPFAM" id="SSF56801">
    <property type="entry name" value="Acetyl-CoA synthetase-like"/>
    <property type="match status" value="1"/>
</dbReference>
<dbReference type="AlphaFoldDB" id="A0A3D8QPQ9"/>
<keyword evidence="8" id="KW-1185">Reference proteome</keyword>
<evidence type="ECO:0008006" key="9">
    <source>
        <dbReference type="Google" id="ProtNLM"/>
    </source>
</evidence>
<dbReference type="GO" id="GO:0031956">
    <property type="term" value="F:medium-chain fatty acid-CoA ligase activity"/>
    <property type="evidence" value="ECO:0007669"/>
    <property type="project" value="TreeGrafter"/>
</dbReference>
<keyword evidence="2" id="KW-0436">Ligase</keyword>
<reference evidence="7" key="1">
    <citation type="journal article" date="2018" name="IMA Fungus">
        <title>IMA Genome-F 9: Draft genome sequence of Annulohypoxylon stygium, Aspergillus mulundensis, Berkeleyomyces basicola (syn. Thielaviopsis basicola), Ceratocystis smalleyi, two Cercospora beticola strains, Coleophoma cylindrospora, Fusarium fracticaudum, Phialophora cf. hyalina, and Morchella septimelata.</title>
        <authorList>
            <person name="Wingfield B.D."/>
            <person name="Bills G.F."/>
            <person name="Dong Y."/>
            <person name="Huang W."/>
            <person name="Nel W.J."/>
            <person name="Swalarsk-Parry B.S."/>
            <person name="Vaghefi N."/>
            <person name="Wilken P.M."/>
            <person name="An Z."/>
            <person name="de Beer Z.W."/>
            <person name="De Vos L."/>
            <person name="Chen L."/>
            <person name="Duong T.A."/>
            <person name="Gao Y."/>
            <person name="Hammerbacher A."/>
            <person name="Kikkert J.R."/>
            <person name="Li Y."/>
            <person name="Li H."/>
            <person name="Li K."/>
            <person name="Li Q."/>
            <person name="Liu X."/>
            <person name="Ma X."/>
            <person name="Naidoo K."/>
            <person name="Pethybridge S.J."/>
            <person name="Sun J."/>
            <person name="Steenkamp E.T."/>
            <person name="van der Nest M.A."/>
            <person name="van Wyk S."/>
            <person name="Wingfield M.J."/>
            <person name="Xiong C."/>
            <person name="Yue Q."/>
            <person name="Zhang X."/>
        </authorList>
    </citation>
    <scope>NUCLEOTIDE SEQUENCE [LARGE SCALE GENOMIC DNA]</scope>
    <source>
        <strain evidence="7">BP6252</strain>
    </source>
</reference>
<keyword evidence="3" id="KW-0547">Nucleotide-binding</keyword>
<protein>
    <recommendedName>
        <fullName evidence="9">Acetyl-CoA synthetase-like protein</fullName>
    </recommendedName>
</protein>
<dbReference type="Pfam" id="PF13193">
    <property type="entry name" value="AMP-binding_C"/>
    <property type="match status" value="1"/>
</dbReference>
<dbReference type="PANTHER" id="PTHR43201:SF5">
    <property type="entry name" value="MEDIUM-CHAIN ACYL-COA LIGASE ACSF2, MITOCHONDRIAL"/>
    <property type="match status" value="1"/>
</dbReference>
<evidence type="ECO:0000313" key="8">
    <source>
        <dbReference type="Proteomes" id="UP000256645"/>
    </source>
</evidence>
<dbReference type="GO" id="GO:0005524">
    <property type="term" value="F:ATP binding"/>
    <property type="evidence" value="ECO:0007669"/>
    <property type="project" value="UniProtKB-KW"/>
</dbReference>
<name>A0A3D8QPQ9_9HELO</name>
<dbReference type="PROSITE" id="PS00455">
    <property type="entry name" value="AMP_BINDING"/>
    <property type="match status" value="1"/>
</dbReference>
<dbReference type="InterPro" id="IPR045310">
    <property type="entry name" value="Pcs60-like"/>
</dbReference>
<dbReference type="InterPro" id="IPR020845">
    <property type="entry name" value="AMP-binding_CS"/>
</dbReference>
<evidence type="ECO:0000259" key="6">
    <source>
        <dbReference type="Pfam" id="PF13193"/>
    </source>
</evidence>
<dbReference type="CDD" id="cd05926">
    <property type="entry name" value="FACL_fum10p_like"/>
    <property type="match status" value="1"/>
</dbReference>
<dbReference type="Gene3D" id="3.30.300.30">
    <property type="match status" value="1"/>
</dbReference>
<dbReference type="InterPro" id="IPR000873">
    <property type="entry name" value="AMP-dep_synth/lig_dom"/>
</dbReference>
<dbReference type="Proteomes" id="UP000256645">
    <property type="component" value="Unassembled WGS sequence"/>
</dbReference>
<feature type="domain" description="AMP-binding enzyme C-terminal" evidence="6">
    <location>
        <begin position="419"/>
        <end position="493"/>
    </location>
</feature>
<evidence type="ECO:0000256" key="2">
    <source>
        <dbReference type="ARBA" id="ARBA00022598"/>
    </source>
</evidence>
<evidence type="ECO:0000313" key="7">
    <source>
        <dbReference type="EMBL" id="RDW63795.1"/>
    </source>
</evidence>
<dbReference type="PANTHER" id="PTHR43201">
    <property type="entry name" value="ACYL-COA SYNTHETASE"/>
    <property type="match status" value="1"/>
</dbReference>
<dbReference type="InterPro" id="IPR042099">
    <property type="entry name" value="ANL_N_sf"/>
</dbReference>
<evidence type="ECO:0000256" key="1">
    <source>
        <dbReference type="ARBA" id="ARBA00006432"/>
    </source>
</evidence>
<dbReference type="InterPro" id="IPR025110">
    <property type="entry name" value="AMP-bd_C"/>
</dbReference>